<keyword evidence="5" id="KW-0326">Glycosidase</keyword>
<evidence type="ECO:0000256" key="6">
    <source>
        <dbReference type="SAM" id="SignalP"/>
    </source>
</evidence>
<keyword evidence="4" id="KW-0378">Hydrolase</keyword>
<dbReference type="InterPro" id="IPR035959">
    <property type="entry name" value="RutC-like_sf"/>
</dbReference>
<dbReference type="InterPro" id="IPR013595">
    <property type="entry name" value="Pept_S33_TAP-like_C"/>
</dbReference>
<comment type="similarity">
    <text evidence="2">Belongs to the glycosyl hydrolase 5 (cellulase A) family.</text>
</comment>
<dbReference type="PANTHER" id="PTHR34142:SF1">
    <property type="entry name" value="GLYCOSIDE HYDROLASE FAMILY 5 DOMAIN-CONTAINING PROTEIN"/>
    <property type="match status" value="1"/>
</dbReference>
<comment type="caution">
    <text evidence="9">The sequence shown here is derived from an EMBL/GenBank/DDBJ whole genome shotgun (WGS) entry which is preliminary data.</text>
</comment>
<evidence type="ECO:0000259" key="8">
    <source>
        <dbReference type="Pfam" id="PF08386"/>
    </source>
</evidence>
<proteinExistence type="inferred from homology"/>
<organism evidence="9 10">
    <name type="scientific">Zasmidium cellare</name>
    <name type="common">Wine cellar mold</name>
    <name type="synonym">Racodium cellare</name>
    <dbReference type="NCBI Taxonomy" id="395010"/>
    <lineage>
        <taxon>Eukaryota</taxon>
        <taxon>Fungi</taxon>
        <taxon>Dikarya</taxon>
        <taxon>Ascomycota</taxon>
        <taxon>Pezizomycotina</taxon>
        <taxon>Dothideomycetes</taxon>
        <taxon>Dothideomycetidae</taxon>
        <taxon>Mycosphaerellales</taxon>
        <taxon>Mycosphaerellaceae</taxon>
        <taxon>Zasmidium</taxon>
    </lineage>
</organism>
<evidence type="ECO:0000259" key="7">
    <source>
        <dbReference type="Pfam" id="PF00150"/>
    </source>
</evidence>
<keyword evidence="6" id="KW-0732">Signal</keyword>
<dbReference type="Gene3D" id="3.40.50.1820">
    <property type="entry name" value="alpha/beta hydrolase"/>
    <property type="match status" value="1"/>
</dbReference>
<dbReference type="SUPFAM" id="SSF53474">
    <property type="entry name" value="alpha/beta-Hydrolases"/>
    <property type="match status" value="1"/>
</dbReference>
<feature type="signal peptide" evidence="6">
    <location>
        <begin position="1"/>
        <end position="22"/>
    </location>
</feature>
<accession>A0ABR0EBZ8</accession>
<evidence type="ECO:0000256" key="1">
    <source>
        <dbReference type="ARBA" id="ARBA00000966"/>
    </source>
</evidence>
<evidence type="ECO:0000256" key="3">
    <source>
        <dbReference type="ARBA" id="ARBA00012601"/>
    </source>
</evidence>
<name>A0ABR0EBZ8_ZASCE</name>
<dbReference type="InterPro" id="IPR001547">
    <property type="entry name" value="Glyco_hydro_5"/>
</dbReference>
<dbReference type="Pfam" id="PF00150">
    <property type="entry name" value="Cellulase"/>
    <property type="match status" value="1"/>
</dbReference>
<dbReference type="Gene3D" id="3.30.1330.40">
    <property type="entry name" value="RutC-like"/>
    <property type="match status" value="1"/>
</dbReference>
<dbReference type="Pfam" id="PF01042">
    <property type="entry name" value="Ribonuc_L-PSP"/>
    <property type="match status" value="1"/>
</dbReference>
<dbReference type="InterPro" id="IPR029058">
    <property type="entry name" value="AB_hydrolase_fold"/>
</dbReference>
<dbReference type="InterPro" id="IPR017853">
    <property type="entry name" value="GH"/>
</dbReference>
<feature type="chain" id="PRO_5045161290" description="cellulase" evidence="6">
    <location>
        <begin position="23"/>
        <end position="868"/>
    </location>
</feature>
<comment type="catalytic activity">
    <reaction evidence="1">
        <text>Endohydrolysis of (1-&gt;4)-beta-D-glucosidic linkages in cellulose, lichenin and cereal beta-D-glucans.</text>
        <dbReference type="EC" id="3.2.1.4"/>
    </reaction>
</comment>
<dbReference type="EMBL" id="JAXOVC010000007">
    <property type="protein sequence ID" value="KAK4498675.1"/>
    <property type="molecule type" value="Genomic_DNA"/>
</dbReference>
<dbReference type="SUPFAM" id="SSF55298">
    <property type="entry name" value="YjgF-like"/>
    <property type="match status" value="1"/>
</dbReference>
<protein>
    <recommendedName>
        <fullName evidence="3">cellulase</fullName>
        <ecNumber evidence="3">3.2.1.4</ecNumber>
    </recommendedName>
</protein>
<dbReference type="Proteomes" id="UP001305779">
    <property type="component" value="Unassembled WGS sequence"/>
</dbReference>
<reference evidence="9 10" key="1">
    <citation type="journal article" date="2023" name="G3 (Bethesda)">
        <title>A chromosome-level genome assembly of Zasmidium syzygii isolated from banana leaves.</title>
        <authorList>
            <person name="van Westerhoven A.C."/>
            <person name="Mehrabi R."/>
            <person name="Talebi R."/>
            <person name="Steentjes M.B.F."/>
            <person name="Corcolon B."/>
            <person name="Chong P.A."/>
            <person name="Kema G.H.J."/>
            <person name="Seidl M.F."/>
        </authorList>
    </citation>
    <scope>NUCLEOTIDE SEQUENCE [LARGE SCALE GENOMIC DNA]</scope>
    <source>
        <strain evidence="9 10">P124</strain>
    </source>
</reference>
<evidence type="ECO:0000313" key="9">
    <source>
        <dbReference type="EMBL" id="KAK4498675.1"/>
    </source>
</evidence>
<evidence type="ECO:0000256" key="2">
    <source>
        <dbReference type="ARBA" id="ARBA00005641"/>
    </source>
</evidence>
<sequence length="868" mass="96790">MPSTSVFAFVALVALAFASGNGEFDWDTITPTWELEYHDWDTEYSCARLLLPLDWLNETDTRTVTIAITKLAALVDESDPRFGGTIFTQPGGPGESGIKYIRNRGQLLRNITDIPGMKHYELLAFDPRGTGMSIPRINCFPGVLGSSRLAEAVGTGSGPESLPFFIAAAKADYQQCEMIHGDTLSYVGTPNVARDMLAIVDKIDERRRRGEAGTGRYPKIELRSLHEEAAKPRLQYIGISYGTELGSYFASLFPGRVGRMVLDDSTNPRLVRYFKLTENSQGWLQNTQDTDELADMFFQGCFAAGHPVCALHRESDASWRHIKHRFWSWAEQLDEQPLFHVSSVGVRIFIRSDDIRQLFLTALYNAVFVFQALASDFDQAMRGNTTQLLQRMAEATYLWDPETVCVNQSMENPLPLDPFRAVICVDGESVTNLSLSEWREYREKHISISKLAGSIRSTFRMSCAGWHARPNWRFKGPFMTPEPSESVQSLQDGRPAAPLLVLSNRWDPVTPLQNARAILKNHPGAQLVEQESIGHCAILNAVGSCLRDVVAEYFDTGKVPSDEVNLSGTMILGKPLTAAVMSLAFSAAPATAAFKFYGVNEAAANFGTELPGQYGVDYTWPNPDSIKNFTDQGFNTIRIGVQMERLTPDRLTAKFDRDYLGNLTSVVELVTSQGAYALIDPHNYGRFYNDGPLAACFVDILNHIRKTPILQPVACSHHPFSIVCYLLDNSNIMAHLQYKSYPGFGEWNFENFHYSSSVRIPPGEQIQISGQGGWTRNDGKIKETLAEEFAQAFENVDFTVKHAGGKGMASVFKLAVYYSPLTMEALNETVVNLRKWFPDHRPLLTAIGVEKLALPEMHVEVEAWASLE</sequence>
<dbReference type="Gene3D" id="3.20.20.80">
    <property type="entry name" value="Glycosidases"/>
    <property type="match status" value="1"/>
</dbReference>
<keyword evidence="10" id="KW-1185">Reference proteome</keyword>
<evidence type="ECO:0000256" key="4">
    <source>
        <dbReference type="ARBA" id="ARBA00022801"/>
    </source>
</evidence>
<evidence type="ECO:0000313" key="10">
    <source>
        <dbReference type="Proteomes" id="UP001305779"/>
    </source>
</evidence>
<dbReference type="SUPFAM" id="SSF51445">
    <property type="entry name" value="(Trans)glycosidases"/>
    <property type="match status" value="1"/>
</dbReference>
<dbReference type="Pfam" id="PF08386">
    <property type="entry name" value="Abhydrolase_4"/>
    <property type="match status" value="1"/>
</dbReference>
<dbReference type="EC" id="3.2.1.4" evidence="3"/>
<dbReference type="InterPro" id="IPR006175">
    <property type="entry name" value="YjgF/YER057c/UK114"/>
</dbReference>
<dbReference type="PANTHER" id="PTHR34142">
    <property type="entry name" value="ENDO-BETA-1,4-GLUCANASE A"/>
    <property type="match status" value="1"/>
</dbReference>
<feature type="domain" description="Glycoside hydrolase family 5" evidence="7">
    <location>
        <begin position="607"/>
        <end position="692"/>
    </location>
</feature>
<feature type="domain" description="Peptidase S33 tripeptidyl aminopeptidase-like C-terminal" evidence="8">
    <location>
        <begin position="451"/>
        <end position="563"/>
    </location>
</feature>
<gene>
    <name evidence="9" type="ORF">PRZ48_009185</name>
</gene>
<evidence type="ECO:0000256" key="5">
    <source>
        <dbReference type="ARBA" id="ARBA00023295"/>
    </source>
</evidence>